<evidence type="ECO:0000256" key="1">
    <source>
        <dbReference type="SAM" id="MobiDB-lite"/>
    </source>
</evidence>
<gene>
    <name evidence="3" type="ORF">HK103_002438</name>
</gene>
<keyword evidence="4" id="KW-1185">Reference proteome</keyword>
<evidence type="ECO:0000313" key="4">
    <source>
        <dbReference type="Proteomes" id="UP001210925"/>
    </source>
</evidence>
<organism evidence="3 4">
    <name type="scientific">Boothiomyces macroporosus</name>
    <dbReference type="NCBI Taxonomy" id="261099"/>
    <lineage>
        <taxon>Eukaryota</taxon>
        <taxon>Fungi</taxon>
        <taxon>Fungi incertae sedis</taxon>
        <taxon>Chytridiomycota</taxon>
        <taxon>Chytridiomycota incertae sedis</taxon>
        <taxon>Chytridiomycetes</taxon>
        <taxon>Rhizophydiales</taxon>
        <taxon>Terramycetaceae</taxon>
        <taxon>Boothiomyces</taxon>
    </lineage>
</organism>
<evidence type="ECO:0000256" key="2">
    <source>
        <dbReference type="SAM" id="Phobius"/>
    </source>
</evidence>
<keyword evidence="2" id="KW-0812">Transmembrane</keyword>
<feature type="region of interest" description="Disordered" evidence="1">
    <location>
        <begin position="255"/>
        <end position="278"/>
    </location>
</feature>
<keyword evidence="2" id="KW-1133">Transmembrane helix</keyword>
<proteinExistence type="predicted"/>
<comment type="caution">
    <text evidence="3">The sequence shown here is derived from an EMBL/GenBank/DDBJ whole genome shotgun (WGS) entry which is preliminary data.</text>
</comment>
<feature type="transmembrane region" description="Helical" evidence="2">
    <location>
        <begin position="182"/>
        <end position="210"/>
    </location>
</feature>
<feature type="transmembrane region" description="Helical" evidence="2">
    <location>
        <begin position="39"/>
        <end position="67"/>
    </location>
</feature>
<protein>
    <submittedName>
        <fullName evidence="3">Uncharacterized protein</fullName>
    </submittedName>
</protein>
<reference evidence="3" key="1">
    <citation type="submission" date="2020-05" db="EMBL/GenBank/DDBJ databases">
        <title>Phylogenomic resolution of chytrid fungi.</title>
        <authorList>
            <person name="Stajich J.E."/>
            <person name="Amses K."/>
            <person name="Simmons R."/>
            <person name="Seto K."/>
            <person name="Myers J."/>
            <person name="Bonds A."/>
            <person name="Quandt C.A."/>
            <person name="Barry K."/>
            <person name="Liu P."/>
            <person name="Grigoriev I."/>
            <person name="Longcore J.E."/>
            <person name="James T.Y."/>
        </authorList>
    </citation>
    <scope>NUCLEOTIDE SEQUENCE</scope>
    <source>
        <strain evidence="3">PLAUS21</strain>
    </source>
</reference>
<accession>A0AAD5U9I2</accession>
<name>A0AAD5U9I2_9FUNG</name>
<feature type="transmembrane region" description="Helical" evidence="2">
    <location>
        <begin position="216"/>
        <end position="239"/>
    </location>
</feature>
<feature type="transmembrane region" description="Helical" evidence="2">
    <location>
        <begin position="73"/>
        <end position="94"/>
    </location>
</feature>
<sequence length="278" mass="30956">MNISDLAKWIVFSITVGLQIVSVYYIVQIYRGKVVAKVFKIKVLIMLFVTLAHTTINLTLLFNFVVYLQRVTAVLAISTIYLICLFNVQIIKVFAILNSNITPTKLFVWSVTVTIIYLLAVAPQSIELLYVGDAPLILSKINGYSSTGYTVFAILYDFTQGAYLVFLVFANKKKKGIKAFQILQSLVLTMLGLGLMDCFGIVIYASALFIPAFKDLSVIMVIFSETYTGIHAVTMIHVFKLLKDFTFIDTSATASKKQDATAKVTKKKKSMMGASNQQ</sequence>
<feature type="transmembrane region" description="Helical" evidence="2">
    <location>
        <begin position="106"/>
        <end position="126"/>
    </location>
</feature>
<feature type="transmembrane region" description="Helical" evidence="2">
    <location>
        <begin position="146"/>
        <end position="170"/>
    </location>
</feature>
<dbReference type="EMBL" id="JADGKB010000186">
    <property type="protein sequence ID" value="KAJ3251349.1"/>
    <property type="molecule type" value="Genomic_DNA"/>
</dbReference>
<dbReference type="Proteomes" id="UP001210925">
    <property type="component" value="Unassembled WGS sequence"/>
</dbReference>
<dbReference type="AlphaFoldDB" id="A0AAD5U9I2"/>
<feature type="non-terminal residue" evidence="3">
    <location>
        <position position="278"/>
    </location>
</feature>
<evidence type="ECO:0000313" key="3">
    <source>
        <dbReference type="EMBL" id="KAJ3251349.1"/>
    </source>
</evidence>
<feature type="transmembrane region" description="Helical" evidence="2">
    <location>
        <begin position="6"/>
        <end position="27"/>
    </location>
</feature>
<keyword evidence="2" id="KW-0472">Membrane</keyword>